<proteinExistence type="predicted"/>
<gene>
    <name evidence="3" type="primary">LOC110414753</name>
</gene>
<keyword evidence="2" id="KW-1185">Reference proteome</keyword>
<dbReference type="GeneID" id="110414753"/>
<dbReference type="AlphaFoldDB" id="A0A6J1A3Y0"/>
<protein>
    <submittedName>
        <fullName evidence="3">Proline-rich protein 2-like</fullName>
    </submittedName>
</protein>
<organism evidence="2 3">
    <name type="scientific">Herrania umbratica</name>
    <dbReference type="NCBI Taxonomy" id="108875"/>
    <lineage>
        <taxon>Eukaryota</taxon>
        <taxon>Viridiplantae</taxon>
        <taxon>Streptophyta</taxon>
        <taxon>Embryophyta</taxon>
        <taxon>Tracheophyta</taxon>
        <taxon>Spermatophyta</taxon>
        <taxon>Magnoliopsida</taxon>
        <taxon>eudicotyledons</taxon>
        <taxon>Gunneridae</taxon>
        <taxon>Pentapetalae</taxon>
        <taxon>rosids</taxon>
        <taxon>malvids</taxon>
        <taxon>Malvales</taxon>
        <taxon>Malvaceae</taxon>
        <taxon>Byttnerioideae</taxon>
        <taxon>Herrania</taxon>
    </lineage>
</organism>
<evidence type="ECO:0000256" key="1">
    <source>
        <dbReference type="SAM" id="MobiDB-lite"/>
    </source>
</evidence>
<feature type="compositionally biased region" description="Polar residues" evidence="1">
    <location>
        <begin position="33"/>
        <end position="43"/>
    </location>
</feature>
<feature type="compositionally biased region" description="Low complexity" evidence="1">
    <location>
        <begin position="69"/>
        <end position="78"/>
    </location>
</feature>
<name>A0A6J1A3Y0_9ROSI</name>
<reference evidence="3" key="1">
    <citation type="submission" date="2025-08" db="UniProtKB">
        <authorList>
            <consortium name="RefSeq"/>
        </authorList>
    </citation>
    <scope>IDENTIFICATION</scope>
    <source>
        <tissue evidence="3">Leaf</tissue>
    </source>
</reference>
<evidence type="ECO:0000313" key="2">
    <source>
        <dbReference type="Proteomes" id="UP000504621"/>
    </source>
</evidence>
<evidence type="ECO:0000313" key="3">
    <source>
        <dbReference type="RefSeq" id="XP_021281832.1"/>
    </source>
</evidence>
<accession>A0A6J1A3Y0</accession>
<dbReference type="Proteomes" id="UP000504621">
    <property type="component" value="Unplaced"/>
</dbReference>
<feature type="compositionally biased region" description="Pro residues" evidence="1">
    <location>
        <begin position="123"/>
        <end position="143"/>
    </location>
</feature>
<dbReference type="RefSeq" id="XP_021281832.1">
    <property type="nucleotide sequence ID" value="XM_021426157.1"/>
</dbReference>
<feature type="region of interest" description="Disordered" evidence="1">
    <location>
        <begin position="1"/>
        <end position="152"/>
    </location>
</feature>
<sequence>MGRAGLALPPSSGSHEPANSYSSFKTRAPRQGGTFSSDTNRPTAQGIKRTFPHSSSLKRDQIRKKPLRAFRPAALPAPSGSHGRVPVPPCGPAAPPPAPRVPVPPAAYPPPSGSHESRSPLRRCPPPPAPTSPDSPCGPPGWPVPTRISPRA</sequence>
<feature type="compositionally biased region" description="Polar residues" evidence="1">
    <location>
        <begin position="11"/>
        <end position="25"/>
    </location>
</feature>
<feature type="compositionally biased region" description="Pro residues" evidence="1">
    <location>
        <begin position="86"/>
        <end position="112"/>
    </location>
</feature>